<evidence type="ECO:0000256" key="2">
    <source>
        <dbReference type="ARBA" id="ARBA00022840"/>
    </source>
</evidence>
<feature type="domain" description="UvrD-like helicase C-terminal" evidence="3">
    <location>
        <begin position="1007"/>
        <end position="1053"/>
    </location>
</feature>
<dbReference type="Proteomes" id="UP001500928">
    <property type="component" value="Unassembled WGS sequence"/>
</dbReference>
<keyword evidence="1" id="KW-0547">Nucleotide-binding</keyword>
<dbReference type="Pfam" id="PF13604">
    <property type="entry name" value="AAA_30"/>
    <property type="match status" value="1"/>
</dbReference>
<dbReference type="SUPFAM" id="SSF52540">
    <property type="entry name" value="P-loop containing nucleoside triphosphate hydrolases"/>
    <property type="match status" value="2"/>
</dbReference>
<reference evidence="5" key="1">
    <citation type="journal article" date="2019" name="Int. J. Syst. Evol. Microbiol.">
        <title>The Global Catalogue of Microorganisms (GCM) 10K type strain sequencing project: providing services to taxonomists for standard genome sequencing and annotation.</title>
        <authorList>
            <consortium name="The Broad Institute Genomics Platform"/>
            <consortium name="The Broad Institute Genome Sequencing Center for Infectious Disease"/>
            <person name="Wu L."/>
            <person name="Ma J."/>
        </authorList>
    </citation>
    <scope>NUCLEOTIDE SEQUENCE [LARGE SCALE GENOMIC DNA]</scope>
    <source>
        <strain evidence="5">JCM 17979</strain>
    </source>
</reference>
<protein>
    <recommendedName>
        <fullName evidence="3">UvrD-like helicase C-terminal domain-containing protein</fullName>
    </recommendedName>
</protein>
<comment type="caution">
    <text evidence="4">The sequence shown here is derived from an EMBL/GenBank/DDBJ whole genome shotgun (WGS) entry which is preliminary data.</text>
</comment>
<evidence type="ECO:0000256" key="1">
    <source>
        <dbReference type="ARBA" id="ARBA00022741"/>
    </source>
</evidence>
<dbReference type="CDD" id="cd17933">
    <property type="entry name" value="DEXSc_RecD-like"/>
    <property type="match status" value="1"/>
</dbReference>
<name>A0ABP9ATV7_9PSEU</name>
<dbReference type="InterPro" id="IPR027785">
    <property type="entry name" value="UvrD-like_helicase_C"/>
</dbReference>
<proteinExistence type="predicted"/>
<evidence type="ECO:0000313" key="4">
    <source>
        <dbReference type="EMBL" id="GAA4785587.1"/>
    </source>
</evidence>
<keyword evidence="5" id="KW-1185">Reference proteome</keyword>
<dbReference type="PANTHER" id="PTHR43788:SF6">
    <property type="entry name" value="DNA HELICASE B"/>
    <property type="match status" value="1"/>
</dbReference>
<dbReference type="Pfam" id="PF13538">
    <property type="entry name" value="UvrD_C_2"/>
    <property type="match status" value="1"/>
</dbReference>
<dbReference type="PANTHER" id="PTHR43788">
    <property type="entry name" value="DNA2/NAM7 HELICASE FAMILY MEMBER"/>
    <property type="match status" value="1"/>
</dbReference>
<evidence type="ECO:0000313" key="5">
    <source>
        <dbReference type="Proteomes" id="UP001500928"/>
    </source>
</evidence>
<dbReference type="CDD" id="cd18809">
    <property type="entry name" value="SF1_C_RecD"/>
    <property type="match status" value="1"/>
</dbReference>
<keyword evidence="2" id="KW-0067">ATP-binding</keyword>
<dbReference type="InterPro" id="IPR027417">
    <property type="entry name" value="P-loop_NTPase"/>
</dbReference>
<dbReference type="Gene3D" id="3.40.50.300">
    <property type="entry name" value="P-loop containing nucleotide triphosphate hydrolases"/>
    <property type="match status" value="2"/>
</dbReference>
<sequence>MGFVQHLSIRVPWHDDGWRGTVCRAPRANNACLLLSTIGEGRDDAYEEAHAGASIDELDDGRTPPCVAERATFMSPRVHAVEQTHPYAWHTALSGLRPTTLAVPAFSAPAVPYYWLNRSATEDLLESFPVPGFELDREADALAALDWRNATWVLHGDNQKALIDAFFENVQVDESLVFFYVKHSPFEEVPGRVLVGAAVVEHLRAPSPWPTDGPTAFPNHQWETVVGHTLRPDGRGGFLMPLQELVAVGDSGVDVTTAVPQAEQASREFSYVTEHVSSDTAVAALLELRRCAEEAMRLGVSVPDTSLAWLDAQLARTWRRRGPSPGLPAVLAVMGWEHPTYAAQVAAGAAGDADAWPLVVAALEGRDAPPPIRELTTNTRREIWQGQAPEDRRLLDLLVRFDLPVEGVVQATEPDMPNPLDREQFLDNPYELVVLTADGPFPVDVAAIDRGCYPDPSVAADFPLPVATPFDDPADRRRLEALLTTAVVRADGEGHTLLPVSDAVERAVGLVATRPPKITTAVLEGLGLDPVRLAEEERALVATQLADGSSAYKHVSARDRVEAIQEVLAPLRSASRHPLPDDLARSLDEALRPLSDTDPADREDEARARQEKLAALSEVYAARFTVLNGRAGTGKTTLVRAVINRPEVTASGVLLLAPTGKARVQLEAKVGHEASTLAQFLTRTGRYDGESGEYFSTGEVASRRRFGTVVVDEASMLTEWMLDALLDAIHPPDRLVLVGDPRQLPPIGPGRPFVDLESDVRQAHDGRWPHVAPGWCELTVLRRQRGGGRTRDDLQLAQWFGGDELPEGADEVWHRLRTGTAMPTLRAVPWDERSANEVLDAVLAEELDVVDDGGRSFAASYGATLGQYIDYSTAAQRCEQWQVLSPTRGRAHGTVGLNRHLKAAHRRDELEKALRRRYRKVPKPLGREQIVLGDKVVNLVNQKLPAWSWADRQKQTAFIANGEIGVVTGQVSARKSPWATQVEFLQREGLSVTVNSAVSDSDASLELAWALTVHKSQGSEFGLVVLMLPEHLGRLSRELVYTALTRQTQRIVLCHQGSLDDLLDLTRSTGSEAARRYTDLVRSADPVTVSSPDGQHAHVVDRGLGHITGNGVLVRSKNEVIVAGILDDLVPGQWRYEEPFTGSDGRSVLPDFTIVLPDGRLVLWEHLGMLDSPAYEEAWQRKRAWYAEQGVHQVGDAPDGTRVTLLTTSSADGVDVPAWRAAAGAVLTSVPQRMARRRRR</sequence>
<accession>A0ABP9ATV7</accession>
<dbReference type="RefSeq" id="WP_345413547.1">
    <property type="nucleotide sequence ID" value="NZ_BAABHO010000012.1"/>
</dbReference>
<organism evidence="4 5">
    <name type="scientific">Actinomycetospora chlora</name>
    <dbReference type="NCBI Taxonomy" id="663608"/>
    <lineage>
        <taxon>Bacteria</taxon>
        <taxon>Bacillati</taxon>
        <taxon>Actinomycetota</taxon>
        <taxon>Actinomycetes</taxon>
        <taxon>Pseudonocardiales</taxon>
        <taxon>Pseudonocardiaceae</taxon>
        <taxon>Actinomycetospora</taxon>
    </lineage>
</organism>
<gene>
    <name evidence="4" type="ORF">GCM10023200_19400</name>
</gene>
<dbReference type="InterPro" id="IPR050534">
    <property type="entry name" value="Coronavir_polyprotein_1ab"/>
</dbReference>
<evidence type="ECO:0000259" key="3">
    <source>
        <dbReference type="Pfam" id="PF13538"/>
    </source>
</evidence>
<dbReference type="EMBL" id="BAABHO010000012">
    <property type="protein sequence ID" value="GAA4785587.1"/>
    <property type="molecule type" value="Genomic_DNA"/>
</dbReference>